<evidence type="ECO:0000313" key="3">
    <source>
        <dbReference type="Proteomes" id="UP000295611"/>
    </source>
</evidence>
<dbReference type="InterPro" id="IPR007801">
    <property type="entry name" value="MbnB/TglH/ChrH"/>
</dbReference>
<evidence type="ECO:0000256" key="1">
    <source>
        <dbReference type="HAMAP-Rule" id="MF_00697"/>
    </source>
</evidence>
<gene>
    <name evidence="2" type="ORF">DFP86_11131</name>
</gene>
<sequence length="287" mass="31990">MLAAPFPIAPVPPKAGVGLRPAHYRQVLSEQPSVPWFEVHSENFFCDGGELPAVLETVRSRYPLSLHGVGLYLGSPNGLDSAHLAKLGRLIRRFEPGLVSEHLCWGSVDGRFMNELLPLPYTEEALQLAIERVEQIQDALGRQILIENVSSYLTYRHSTLPEWTFLSELACRSGCGLLLDINNVYVNSVNHGFDPADFLRGLPPRAIGEMHLAGFTRKEGLDAPLLIDTHSRRVDAAVWTLYRAALARFGPVPTLIEWDQDLPAFDVLLDEARLAEEMLDEYRTVPA</sequence>
<reference evidence="2 3" key="1">
    <citation type="submission" date="2019-03" db="EMBL/GenBank/DDBJ databases">
        <title>Genomic Encyclopedia of Type Strains, Phase III (KMG-III): the genomes of soil and plant-associated and newly described type strains.</title>
        <authorList>
            <person name="Whitman W."/>
        </authorList>
    </citation>
    <scope>NUCLEOTIDE SEQUENCE [LARGE SCALE GENOMIC DNA]</scope>
    <source>
        <strain evidence="2 3">CECT 8976</strain>
    </source>
</reference>
<dbReference type="EMBL" id="SNZP01000011">
    <property type="protein sequence ID" value="TDR76448.1"/>
    <property type="molecule type" value="Genomic_DNA"/>
</dbReference>
<dbReference type="OrthoDB" id="9763101at2"/>
<dbReference type="RefSeq" id="WP_133682127.1">
    <property type="nucleotide sequence ID" value="NZ_SNZP01000011.1"/>
</dbReference>
<comment type="caution">
    <text evidence="2">The sequence shown here is derived from an EMBL/GenBank/DDBJ whole genome shotgun (WGS) entry which is preliminary data.</text>
</comment>
<dbReference type="InterPro" id="IPR036237">
    <property type="entry name" value="Xyl_isomerase-like_sf"/>
</dbReference>
<organism evidence="2 3">
    <name type="scientific">Paludibacterium purpuratum</name>
    <dbReference type="NCBI Taxonomy" id="1144873"/>
    <lineage>
        <taxon>Bacteria</taxon>
        <taxon>Pseudomonadati</taxon>
        <taxon>Pseudomonadota</taxon>
        <taxon>Betaproteobacteria</taxon>
        <taxon>Neisseriales</taxon>
        <taxon>Chromobacteriaceae</taxon>
        <taxon>Paludibacterium</taxon>
    </lineage>
</organism>
<proteinExistence type="inferred from homology"/>
<dbReference type="NCBIfam" id="NF003818">
    <property type="entry name" value="PRK05409.1"/>
    <property type="match status" value="1"/>
</dbReference>
<dbReference type="Gene3D" id="3.20.20.150">
    <property type="entry name" value="Divalent-metal-dependent TIM barrel enzymes"/>
    <property type="match status" value="1"/>
</dbReference>
<dbReference type="SUPFAM" id="SSF51658">
    <property type="entry name" value="Xylose isomerase-like"/>
    <property type="match status" value="1"/>
</dbReference>
<comment type="similarity">
    <text evidence="1">Belongs to the UPF0276 family.</text>
</comment>
<accession>A0A4R7B0J7</accession>
<dbReference type="AlphaFoldDB" id="A0A4R7B0J7"/>
<protein>
    <recommendedName>
        <fullName evidence="1">UPF0276 protein DFP86_11131</fullName>
    </recommendedName>
</protein>
<dbReference type="PANTHER" id="PTHR42194">
    <property type="entry name" value="UPF0276 PROTEIN HI_1600"/>
    <property type="match status" value="1"/>
</dbReference>
<name>A0A4R7B0J7_9NEIS</name>
<dbReference type="Proteomes" id="UP000295611">
    <property type="component" value="Unassembled WGS sequence"/>
</dbReference>
<keyword evidence="3" id="KW-1185">Reference proteome</keyword>
<dbReference type="Pfam" id="PF05114">
    <property type="entry name" value="MbnB_TglH_ChrH"/>
    <property type="match status" value="1"/>
</dbReference>
<dbReference type="PANTHER" id="PTHR42194:SF1">
    <property type="entry name" value="UPF0276 PROTEIN HI_1600"/>
    <property type="match status" value="1"/>
</dbReference>
<evidence type="ECO:0000313" key="2">
    <source>
        <dbReference type="EMBL" id="TDR76448.1"/>
    </source>
</evidence>
<dbReference type="HAMAP" id="MF_00697">
    <property type="entry name" value="UPF0276"/>
    <property type="match status" value="1"/>
</dbReference>